<dbReference type="InterPro" id="IPR010131">
    <property type="entry name" value="MdtP/NodT-like"/>
</dbReference>
<protein>
    <recommendedName>
        <fullName evidence="2">Heavy metal RND efflux outer membrane protein, CzcC family</fullName>
    </recommendedName>
</protein>
<dbReference type="GO" id="GO:0015562">
    <property type="term" value="F:efflux transmembrane transporter activity"/>
    <property type="evidence" value="ECO:0007669"/>
    <property type="project" value="InterPro"/>
</dbReference>
<accession>A0A3B1BID9</accession>
<dbReference type="PANTHER" id="PTHR30203">
    <property type="entry name" value="OUTER MEMBRANE CATION EFFLUX PROTEIN"/>
    <property type="match status" value="1"/>
</dbReference>
<dbReference type="PANTHER" id="PTHR30203:SF24">
    <property type="entry name" value="BLR4935 PROTEIN"/>
    <property type="match status" value="1"/>
</dbReference>
<dbReference type="Gene3D" id="1.20.1600.10">
    <property type="entry name" value="Outer membrane efflux proteins (OEP)"/>
    <property type="match status" value="1"/>
</dbReference>
<evidence type="ECO:0000313" key="1">
    <source>
        <dbReference type="EMBL" id="VAX10330.1"/>
    </source>
</evidence>
<name>A0A3B1BID9_9ZZZZ</name>
<reference evidence="1" key="1">
    <citation type="submission" date="2018-06" db="EMBL/GenBank/DDBJ databases">
        <authorList>
            <person name="Zhirakovskaya E."/>
        </authorList>
    </citation>
    <scope>NUCLEOTIDE SEQUENCE</scope>
</reference>
<dbReference type="EMBL" id="UOFX01000070">
    <property type="protein sequence ID" value="VAX10330.1"/>
    <property type="molecule type" value="Genomic_DNA"/>
</dbReference>
<dbReference type="SUPFAM" id="SSF56954">
    <property type="entry name" value="Outer membrane efflux proteins (OEP)"/>
    <property type="match status" value="1"/>
</dbReference>
<organism evidence="1">
    <name type="scientific">hydrothermal vent metagenome</name>
    <dbReference type="NCBI Taxonomy" id="652676"/>
    <lineage>
        <taxon>unclassified sequences</taxon>
        <taxon>metagenomes</taxon>
        <taxon>ecological metagenomes</taxon>
    </lineage>
</organism>
<sequence length="405" mass="45387">MYFPKLPPSVGCLGLMALALSAVVDAAPLTEAHSLQLGLNQPDFIRLLDSRVDAAQGNLVTRQTWVNPELQVSREEAGDETETSLWLHQRLNLSGQRRLNRDAARMGLGVAEANNEARRIQRSSEVRQYFYQALFRQEQQRLFSHWVAKFSAVEVAMEKREAAGDLSGYDRRRISREKVTTLSRQRQSAAQLEAAWQQLLGMTGLEGNQGFDVVEGRLIPAELQPLPTLLESLAQHPWLVQRQRQAEASRLTARAVARSRMPEITVGLGHKNVDASNGSDSGLMLSASIPLPLFDRRQGAHQQAGAEARQAESEYQLMRQRTRANLRALWHKADQLTDNARLFSEQSLATSYELVHIAETSYHANEIGVLELVDAYRSALEAEITALQLALEARLVRIELDEIIQ</sequence>
<dbReference type="InterPro" id="IPR003423">
    <property type="entry name" value="OMP_efflux"/>
</dbReference>
<gene>
    <name evidence="1" type="ORF">MNBD_GAMMA26-1500</name>
</gene>
<proteinExistence type="predicted"/>
<dbReference type="Pfam" id="PF02321">
    <property type="entry name" value="OEP"/>
    <property type="match status" value="1"/>
</dbReference>
<dbReference type="AlphaFoldDB" id="A0A3B1BID9"/>
<evidence type="ECO:0008006" key="2">
    <source>
        <dbReference type="Google" id="ProtNLM"/>
    </source>
</evidence>